<accession>A0A5G2QKZ2</accession>
<dbReference type="Ensembl" id="ENSSSCT00000077109.1">
    <property type="protein sequence ID" value="ENSSSCP00000064669.1"/>
    <property type="gene ID" value="ENSSSCG00000032228.3"/>
</dbReference>
<evidence type="ECO:0000313" key="1">
    <source>
        <dbReference type="Ensembl" id="ENSSSCP00000064669.1"/>
    </source>
</evidence>
<sequence length="242" mass="27930">METIRQEWVSRNKNRRVPWWPSSISLSSALLKEEEKMPVLSPEIKFEPSNVTRNSIDSCFLFESSWRKAILETQKMRKEYTTAFGLEDFKECVKMPFLPGLQNCQKSVSSTPLDVHKRLLRADTEMPPVSHSSENMTSNLQVFYSPLHITQRPVKEQSWQSRIKKTKPTCTVTPLQEKSKGLLRHSNSSSINFGSGFSDPLAGAPSQYLQRLSRMAILEYDTIRQETTRKSKKGKKRELRDC</sequence>
<dbReference type="AlphaFoldDB" id="A0A5G2QKZ2"/>
<evidence type="ECO:0000313" key="2">
    <source>
        <dbReference type="Proteomes" id="UP000008227"/>
    </source>
</evidence>
<reference evidence="2" key="1">
    <citation type="submission" date="2009-11" db="EMBL/GenBank/DDBJ databases">
        <authorList>
            <consortium name="Porcine genome sequencing project"/>
        </authorList>
    </citation>
    <scope>NUCLEOTIDE SEQUENCE [LARGE SCALE GENOMIC DNA]</scope>
    <source>
        <strain evidence="2">Duroc</strain>
    </source>
</reference>
<dbReference type="GeneTree" id="ENSGT00700000106212"/>
<protein>
    <submittedName>
        <fullName evidence="1">Chromosome 4 C8orf89 homolog</fullName>
    </submittedName>
</protein>
<dbReference type="OrthoDB" id="9888309at2759"/>
<dbReference type="Bgee" id="ENSSSCG00000032228">
    <property type="expression patterns" value="Expressed in testis and 26 other cell types or tissues"/>
</dbReference>
<dbReference type="Proteomes" id="UP000008227">
    <property type="component" value="Chromosome 4"/>
</dbReference>
<evidence type="ECO:0000313" key="3">
    <source>
        <dbReference type="VGNC" id="VGNC:98743"/>
    </source>
</evidence>
<dbReference type="FunCoup" id="A0A5G2QKZ2">
    <property type="interactions" value="56"/>
</dbReference>
<reference evidence="1" key="4">
    <citation type="submission" date="2025-09" db="UniProtKB">
        <authorList>
            <consortium name="Ensembl"/>
        </authorList>
    </citation>
    <scope>IDENTIFICATION</scope>
</reference>
<dbReference type="VGNC" id="VGNC:98743">
    <property type="gene designation" value="C4H8orf89"/>
</dbReference>
<dbReference type="Pfam" id="PF17690">
    <property type="entry name" value="DUF5537"/>
    <property type="match status" value="2"/>
</dbReference>
<name>A0A5G2QKZ2_PIG</name>
<dbReference type="ExpressionAtlas" id="A0A5G2QKZ2">
    <property type="expression patterns" value="baseline"/>
</dbReference>
<dbReference type="GeneID" id="100517709"/>
<dbReference type="KEGG" id="ssc:100517709"/>
<keyword evidence="2" id="KW-1185">Reference proteome</keyword>
<reference evidence="1" key="3">
    <citation type="submission" date="2025-08" db="UniProtKB">
        <authorList>
            <consortium name="Ensembl"/>
        </authorList>
    </citation>
    <scope>IDENTIFICATION</scope>
</reference>
<gene>
    <name evidence="3" type="primary">C4H8orf89</name>
    <name evidence="1" type="synonym">C8orf89</name>
</gene>
<dbReference type="RefSeq" id="XP_020944890.1">
    <property type="nucleotide sequence ID" value="XM_021089231.1"/>
</dbReference>
<dbReference type="InParanoid" id="A0A5G2QKZ2"/>
<organism evidence="1 2">
    <name type="scientific">Sus scrofa</name>
    <name type="common">Pig</name>
    <dbReference type="NCBI Taxonomy" id="9823"/>
    <lineage>
        <taxon>Eukaryota</taxon>
        <taxon>Metazoa</taxon>
        <taxon>Chordata</taxon>
        <taxon>Craniata</taxon>
        <taxon>Vertebrata</taxon>
        <taxon>Euteleostomi</taxon>
        <taxon>Mammalia</taxon>
        <taxon>Eutheria</taxon>
        <taxon>Laurasiatheria</taxon>
        <taxon>Artiodactyla</taxon>
        <taxon>Suina</taxon>
        <taxon>Suidae</taxon>
        <taxon>Sus</taxon>
    </lineage>
</organism>
<dbReference type="CTD" id="100517709"/>
<dbReference type="InterPro" id="IPR040505">
    <property type="entry name" value="DUF5537"/>
</dbReference>
<proteinExistence type="predicted"/>
<reference evidence="1" key="2">
    <citation type="journal article" date="2020" name="Gigascience">
        <title>An improved pig reference genome sequence to enable pig genetics and genomics research.</title>
        <authorList>
            <person name="Warr A."/>
            <person name="Affara N."/>
            <person name="Aken B."/>
            <person name="Beiki H."/>
            <person name="Bickhart D.M."/>
            <person name="Billis K."/>
            <person name="Chow W."/>
            <person name="Eory L."/>
            <person name="Finlayson H.A."/>
            <person name="Flicek P."/>
            <person name="Giron C.G."/>
            <person name="Griffin D.K."/>
            <person name="Hall R."/>
            <person name="Hannum G."/>
            <person name="Hourlier T."/>
            <person name="Howe K."/>
            <person name="Hume D.A."/>
            <person name="Izuogu O."/>
            <person name="Kim K."/>
            <person name="Koren S."/>
            <person name="Liu H."/>
            <person name="Manchanda N."/>
            <person name="Martin F.J."/>
            <person name="Nonneman D.J."/>
            <person name="O'Connor R.E."/>
            <person name="Phillippy A.M."/>
            <person name="Rohrer G.A."/>
            <person name="Rosen B.D."/>
            <person name="Rund L.A."/>
            <person name="Sargent C.A."/>
            <person name="Schook L.B."/>
            <person name="Schroeder S.G."/>
            <person name="Schwartz A.S."/>
            <person name="Skinner B.M."/>
            <person name="Talbot R."/>
            <person name="Tseng E."/>
            <person name="Tuggle C.K."/>
            <person name="Watson M."/>
            <person name="Smith T.P.L."/>
            <person name="Archibald A.L."/>
        </authorList>
    </citation>
    <scope>NUCLEOTIDE SEQUENCE [LARGE SCALE GENOMIC DNA]</scope>
    <source>
        <strain evidence="1">Duroc</strain>
    </source>
</reference>